<reference evidence="2 3" key="1">
    <citation type="submission" date="2023-10" db="EMBL/GenBank/DDBJ databases">
        <title>Chromosome-scale genome assembly provides insights into flower coloration mechanisms of Canna indica.</title>
        <authorList>
            <person name="Li C."/>
        </authorList>
    </citation>
    <scope>NUCLEOTIDE SEQUENCE [LARGE SCALE GENOMIC DNA]</scope>
    <source>
        <tissue evidence="2">Flower</tissue>
    </source>
</reference>
<sequence length="93" mass="10180">MLKNCEVLSGSFMICSLVSCWLLFAGQDFTWLLTPDQPRGKVLFPLQIPHGSSLRAEQTAPCLSVAASPFLCCYVNPCLIVPFYPTHLGSSKS</sequence>
<keyword evidence="1" id="KW-0812">Transmembrane</keyword>
<organism evidence="2 3">
    <name type="scientific">Canna indica</name>
    <name type="common">Indian-shot</name>
    <dbReference type="NCBI Taxonomy" id="4628"/>
    <lineage>
        <taxon>Eukaryota</taxon>
        <taxon>Viridiplantae</taxon>
        <taxon>Streptophyta</taxon>
        <taxon>Embryophyta</taxon>
        <taxon>Tracheophyta</taxon>
        <taxon>Spermatophyta</taxon>
        <taxon>Magnoliopsida</taxon>
        <taxon>Liliopsida</taxon>
        <taxon>Zingiberales</taxon>
        <taxon>Cannaceae</taxon>
        <taxon>Canna</taxon>
    </lineage>
</organism>
<dbReference type="Proteomes" id="UP001327560">
    <property type="component" value="Chromosome 4"/>
</dbReference>
<accession>A0AAQ3KE91</accession>
<proteinExistence type="predicted"/>
<gene>
    <name evidence="2" type="ORF">Cni_G13539</name>
</gene>
<evidence type="ECO:0000313" key="2">
    <source>
        <dbReference type="EMBL" id="WOL04817.1"/>
    </source>
</evidence>
<name>A0AAQ3KE91_9LILI</name>
<feature type="transmembrane region" description="Helical" evidence="1">
    <location>
        <begin position="7"/>
        <end position="26"/>
    </location>
</feature>
<keyword evidence="1" id="KW-1133">Transmembrane helix</keyword>
<dbReference type="AlphaFoldDB" id="A0AAQ3KE91"/>
<protein>
    <submittedName>
        <fullName evidence="2">Uncharacterized protein</fullName>
    </submittedName>
</protein>
<keyword evidence="3" id="KW-1185">Reference proteome</keyword>
<keyword evidence="1" id="KW-0472">Membrane</keyword>
<dbReference type="EMBL" id="CP136893">
    <property type="protein sequence ID" value="WOL04817.1"/>
    <property type="molecule type" value="Genomic_DNA"/>
</dbReference>
<dbReference type="PROSITE" id="PS51257">
    <property type="entry name" value="PROKAR_LIPOPROTEIN"/>
    <property type="match status" value="1"/>
</dbReference>
<evidence type="ECO:0000256" key="1">
    <source>
        <dbReference type="SAM" id="Phobius"/>
    </source>
</evidence>
<evidence type="ECO:0000313" key="3">
    <source>
        <dbReference type="Proteomes" id="UP001327560"/>
    </source>
</evidence>